<accession>A0A6A5C1Y6</accession>
<dbReference type="RefSeq" id="XP_044563962.1">
    <property type="nucleotide sequence ID" value="XM_044704693.1"/>
</dbReference>
<feature type="region of interest" description="Disordered" evidence="2">
    <location>
        <begin position="36"/>
        <end position="56"/>
    </location>
</feature>
<dbReference type="Gene3D" id="3.90.79.10">
    <property type="entry name" value="Nucleoside Triphosphate Pyrophosphohydrolase"/>
    <property type="match status" value="1"/>
</dbReference>
<dbReference type="VEuPathDB" id="AmoebaDB:NF0130350"/>
<dbReference type="PANTHER" id="PTHR21340:SF0">
    <property type="entry name" value="BIS(5'-NUCLEOSYL)-TETRAPHOSPHATASE [ASYMMETRICAL]"/>
    <property type="match status" value="1"/>
</dbReference>
<dbReference type="AlphaFoldDB" id="A0A6A5C1Y6"/>
<protein>
    <recommendedName>
        <fullName evidence="3">Nudix hydrolase domain-containing protein</fullName>
    </recommendedName>
</protein>
<gene>
    <name evidence="4" type="ORF">FDP41_001592</name>
</gene>
<dbReference type="GeneID" id="68108810"/>
<dbReference type="VEuPathDB" id="AmoebaDB:NfTy_053970"/>
<dbReference type="InterPro" id="IPR000086">
    <property type="entry name" value="NUDIX_hydrolase_dom"/>
</dbReference>
<evidence type="ECO:0000256" key="2">
    <source>
        <dbReference type="SAM" id="MobiDB-lite"/>
    </source>
</evidence>
<dbReference type="PANTHER" id="PTHR21340">
    <property type="entry name" value="DIADENOSINE 5,5-P1,P4-TETRAPHOSPHATE PYROPHOSPHOHYDROLASE MUTT"/>
    <property type="match status" value="1"/>
</dbReference>
<sequence length="196" mass="22798">MASSSNPTTLVPSQQRDYGQPVQHEETSCGLLLFRKRTTTPPPNNNNNNPNNNNSYEFLLMKHSHRLDLPKGRMEPGESYLQTASREFSEETSLPVNTTTLSIHPRFEFVEYYSYYSHRKKCRVGKTLRMYLAFAKEHVDLLNVKPTEHGGFQWMEFDESKKMCIQKNTIDPLLRAIQKYLKDHSCGLKELHEESL</sequence>
<organism evidence="4 5">
    <name type="scientific">Naegleria fowleri</name>
    <name type="common">Brain eating amoeba</name>
    <dbReference type="NCBI Taxonomy" id="5763"/>
    <lineage>
        <taxon>Eukaryota</taxon>
        <taxon>Discoba</taxon>
        <taxon>Heterolobosea</taxon>
        <taxon>Tetramitia</taxon>
        <taxon>Eutetramitia</taxon>
        <taxon>Vahlkampfiidae</taxon>
        <taxon>Naegleria</taxon>
    </lineage>
</organism>
<dbReference type="GO" id="GO:0006167">
    <property type="term" value="P:AMP biosynthetic process"/>
    <property type="evidence" value="ECO:0007669"/>
    <property type="project" value="TreeGrafter"/>
</dbReference>
<comment type="caution">
    <text evidence="4">The sequence shown here is derived from an EMBL/GenBank/DDBJ whole genome shotgun (WGS) entry which is preliminary data.</text>
</comment>
<dbReference type="EMBL" id="VFQX01000027">
    <property type="protein sequence ID" value="KAF0979249.1"/>
    <property type="molecule type" value="Genomic_DNA"/>
</dbReference>
<feature type="compositionally biased region" description="Polar residues" evidence="2">
    <location>
        <begin position="1"/>
        <end position="17"/>
    </location>
</feature>
<feature type="domain" description="Nudix hydrolase" evidence="3">
    <location>
        <begin position="13"/>
        <end position="178"/>
    </location>
</feature>
<feature type="compositionally biased region" description="Low complexity" evidence="2">
    <location>
        <begin position="45"/>
        <end position="54"/>
    </location>
</feature>
<evidence type="ECO:0000313" key="5">
    <source>
        <dbReference type="Proteomes" id="UP000444721"/>
    </source>
</evidence>
<proteinExistence type="predicted"/>
<feature type="region of interest" description="Disordered" evidence="2">
    <location>
        <begin position="1"/>
        <end position="24"/>
    </location>
</feature>
<dbReference type="Proteomes" id="UP000444721">
    <property type="component" value="Unassembled WGS sequence"/>
</dbReference>
<name>A0A6A5C1Y6_NAEFO</name>
<dbReference type="GO" id="GO:0006754">
    <property type="term" value="P:ATP biosynthetic process"/>
    <property type="evidence" value="ECO:0007669"/>
    <property type="project" value="TreeGrafter"/>
</dbReference>
<evidence type="ECO:0000256" key="1">
    <source>
        <dbReference type="ARBA" id="ARBA00022801"/>
    </source>
</evidence>
<dbReference type="VEuPathDB" id="AmoebaDB:FDP41_001592"/>
<dbReference type="InterPro" id="IPR051325">
    <property type="entry name" value="Nudix_hydrolase_domain"/>
</dbReference>
<dbReference type="InterPro" id="IPR015797">
    <property type="entry name" value="NUDIX_hydrolase-like_dom_sf"/>
</dbReference>
<dbReference type="SUPFAM" id="SSF55811">
    <property type="entry name" value="Nudix"/>
    <property type="match status" value="1"/>
</dbReference>
<dbReference type="PROSITE" id="PS51462">
    <property type="entry name" value="NUDIX"/>
    <property type="match status" value="1"/>
</dbReference>
<dbReference type="GO" id="GO:0004081">
    <property type="term" value="F:bis(5'-nucleosyl)-tetraphosphatase (asymmetrical) activity"/>
    <property type="evidence" value="ECO:0007669"/>
    <property type="project" value="TreeGrafter"/>
</dbReference>
<dbReference type="OrthoDB" id="276276at2759"/>
<keyword evidence="1" id="KW-0378">Hydrolase</keyword>
<reference evidence="4 5" key="1">
    <citation type="journal article" date="2019" name="Sci. Rep.">
        <title>Nanopore sequencing improves the draft genome of the human pathogenic amoeba Naegleria fowleri.</title>
        <authorList>
            <person name="Liechti N."/>
            <person name="Schurch N."/>
            <person name="Bruggmann R."/>
            <person name="Wittwer M."/>
        </authorList>
    </citation>
    <scope>NUCLEOTIDE SEQUENCE [LARGE SCALE GENOMIC DNA]</scope>
    <source>
        <strain evidence="4 5">ATCC 30894</strain>
    </source>
</reference>
<dbReference type="Pfam" id="PF00293">
    <property type="entry name" value="NUDIX"/>
    <property type="match status" value="1"/>
</dbReference>
<evidence type="ECO:0000259" key="3">
    <source>
        <dbReference type="PROSITE" id="PS51462"/>
    </source>
</evidence>
<dbReference type="OMA" id="CALREME"/>
<evidence type="ECO:0000313" key="4">
    <source>
        <dbReference type="EMBL" id="KAF0979249.1"/>
    </source>
</evidence>
<keyword evidence="5" id="KW-1185">Reference proteome</keyword>